<feature type="transmembrane region" description="Helical" evidence="1">
    <location>
        <begin position="184"/>
        <end position="199"/>
    </location>
</feature>
<reference evidence="2 3" key="1">
    <citation type="submission" date="2019-08" db="EMBL/GenBank/DDBJ databases">
        <title>In-depth cultivation of the pig gut microbiome towards novel bacterial diversity and tailored functional studies.</title>
        <authorList>
            <person name="Wylensek D."/>
            <person name="Hitch T.C.A."/>
            <person name="Clavel T."/>
        </authorList>
    </citation>
    <scope>NUCLEOTIDE SEQUENCE [LARGE SCALE GENOMIC DNA]</scope>
    <source>
        <strain evidence="2 3">Oil+RF-744-WCA-WT-13</strain>
    </source>
</reference>
<dbReference type="Proteomes" id="UP000466864">
    <property type="component" value="Unassembled WGS sequence"/>
</dbReference>
<feature type="transmembrane region" description="Helical" evidence="1">
    <location>
        <begin position="343"/>
        <end position="366"/>
    </location>
</feature>
<evidence type="ECO:0000313" key="2">
    <source>
        <dbReference type="EMBL" id="MST82537.1"/>
    </source>
</evidence>
<keyword evidence="1" id="KW-0812">Transmembrane</keyword>
<keyword evidence="3" id="KW-1185">Reference proteome</keyword>
<feature type="transmembrane region" description="Helical" evidence="1">
    <location>
        <begin position="378"/>
        <end position="401"/>
    </location>
</feature>
<keyword evidence="1" id="KW-0472">Membrane</keyword>
<evidence type="ECO:0000313" key="3">
    <source>
        <dbReference type="Proteomes" id="UP000466864"/>
    </source>
</evidence>
<name>A0A7X2TNR9_9FIRM</name>
<feature type="transmembrane region" description="Helical" evidence="1">
    <location>
        <begin position="205"/>
        <end position="225"/>
    </location>
</feature>
<gene>
    <name evidence="2" type="ORF">FYJ60_09435</name>
</gene>
<keyword evidence="1" id="KW-1133">Transmembrane helix</keyword>
<feature type="transmembrane region" description="Helical" evidence="1">
    <location>
        <begin position="130"/>
        <end position="148"/>
    </location>
</feature>
<accession>A0A7X2TNR9</accession>
<feature type="transmembrane region" description="Helical" evidence="1">
    <location>
        <begin position="264"/>
        <end position="286"/>
    </location>
</feature>
<evidence type="ECO:0008006" key="4">
    <source>
        <dbReference type="Google" id="ProtNLM"/>
    </source>
</evidence>
<protein>
    <recommendedName>
        <fullName evidence="4">Polymerase</fullName>
    </recommendedName>
</protein>
<dbReference type="EMBL" id="VUMV01000006">
    <property type="protein sequence ID" value="MST82537.1"/>
    <property type="molecule type" value="Genomic_DNA"/>
</dbReference>
<dbReference type="RefSeq" id="WP_154458445.1">
    <property type="nucleotide sequence ID" value="NZ_VUMV01000006.1"/>
</dbReference>
<proteinExistence type="predicted"/>
<evidence type="ECO:0000256" key="1">
    <source>
        <dbReference type="SAM" id="Phobius"/>
    </source>
</evidence>
<dbReference type="AlphaFoldDB" id="A0A7X2TNR9"/>
<feature type="transmembrane region" description="Helical" evidence="1">
    <location>
        <begin position="77"/>
        <end position="94"/>
    </location>
</feature>
<comment type="caution">
    <text evidence="2">The sequence shown here is derived from an EMBL/GenBank/DDBJ whole genome shotgun (WGS) entry which is preliminary data.</text>
</comment>
<feature type="transmembrane region" description="Helical" evidence="1">
    <location>
        <begin position="160"/>
        <end position="179"/>
    </location>
</feature>
<organism evidence="2 3">
    <name type="scientific">Bilifractor porci</name>
    <dbReference type="NCBI Taxonomy" id="2606636"/>
    <lineage>
        <taxon>Bacteria</taxon>
        <taxon>Bacillati</taxon>
        <taxon>Bacillota</taxon>
        <taxon>Clostridia</taxon>
        <taxon>Lachnospirales</taxon>
        <taxon>Lachnospiraceae</taxon>
        <taxon>Bilifractor</taxon>
    </lineage>
</organism>
<feature type="transmembrane region" description="Helical" evidence="1">
    <location>
        <begin position="22"/>
        <end position="46"/>
    </location>
</feature>
<sequence>MGLSCYLDKKHEGRWIQNAMEVAYLCYLAVIVWYTFILTTMFKIMWPENIDSTLRKTGFILVAVKVLMDKKWRWQDILFAFLVILGFYGNWHVLRERDVAFYLLLILGAKDVSFDRIAKVYLWVEVPSILVTYVCSMMGIVAYLTYDAGNGWLSHAFGSIYRTDFSAHLFFLVCCMLWISRKKIWYWESIFILWIAWFVDRYCAARNSTICLLILGLGAFFIQFFRDISRLAGRQHRDILIANENSGHQKTSLWERGEKFKKKIVLCSCFCMPVFAAATVILSRFYTPAQSWMAQINAWISNRLELGRKGFDLYNIKWFGQKIPQYGAGGIVNPSREYFYLDISYVNVLLCMGILVFLTVLAIFVLSSLRAYKHHDYVCVFILLVVAIHCSIEHHLIAAAYDPFLMLIFANVGRSKNPARTCQNGQNIGNGH</sequence>